<sequence>MSATTRQPAPVATRHALPDPGEEVPTISWPIVGIFSGALAAFAFSSWAALAHRLPGAATIALSATAIFVLFTVVHDAAHYSISTHRWVNVAFGRVAMLFVSPLISFRSFAFIHIEHHRNTNDDDGSDPDHFVSGAPWWQLPVRFPLMDVPYLTFLVRNVKRRPRGEVLETAFLLVVSIALIVTSAFTGHLWMLAVVYLIPERVAMFVLAWWFDWLPHHDLEDTQQENRYRATRNRVGSEWILTPLLLSQNYHLVHHLHPSIPFHRYVAAWKRNEDAYLERDAAIGTVFGQQLDPSEYREWKMLNGKLARLLPIRMPKRSSVRAAVFHTVPIASVDRLTDDSVLIQFDVPDELRDQFSFEPGQHITVRTDLGGEGVRRNYSVCSSAVSDTLAIAVKHIPGGAFSTHAMEHLRAGDTLELMTPTGSFGTPLDALARRTYVAMVAGSGITPALSIVQTTLAVETESRFTLIYGNRDADSTMFREELEDLEARYADRLRIIHVRSRDPRHPADLRGRVDSAKLATWLEVDLAIDSVDEWFLCGPVEMVTDLRDLLLEHGAESGRVHVELFHGFQQRRVTDDFTAATVNIGLRGRQREVDLAAGDTVLEAALKAGLDAPYACLGGACGTCKAKVLMGSATMEQNFALPSAAVDAGYVLTCQSHPTTPTLSVDYDA</sequence>
<feature type="transmembrane region" description="Helical" evidence="9">
    <location>
        <begin position="27"/>
        <end position="50"/>
    </location>
</feature>
<dbReference type="InterPro" id="IPR036010">
    <property type="entry name" value="2Fe-2S_ferredoxin-like_sf"/>
</dbReference>
<evidence type="ECO:0000259" key="10">
    <source>
        <dbReference type="PROSITE" id="PS51085"/>
    </source>
</evidence>
<evidence type="ECO:0000259" key="11">
    <source>
        <dbReference type="PROSITE" id="PS51384"/>
    </source>
</evidence>
<dbReference type="PRINTS" id="PR00371">
    <property type="entry name" value="FPNCR"/>
</dbReference>
<keyword evidence="9" id="KW-0472">Membrane</keyword>
<dbReference type="GO" id="GO:0051537">
    <property type="term" value="F:2 iron, 2 sulfur cluster binding"/>
    <property type="evidence" value="ECO:0007669"/>
    <property type="project" value="UniProtKB-KW"/>
</dbReference>
<comment type="cofactor">
    <cofactor evidence="1">
        <name>FAD</name>
        <dbReference type="ChEBI" id="CHEBI:57692"/>
    </cofactor>
</comment>
<feature type="transmembrane region" description="Helical" evidence="9">
    <location>
        <begin position="167"/>
        <end position="186"/>
    </location>
</feature>
<keyword evidence="3" id="KW-0001">2Fe-2S</keyword>
<dbReference type="PROSITE" id="PS51085">
    <property type="entry name" value="2FE2S_FER_2"/>
    <property type="match status" value="1"/>
</dbReference>
<feature type="transmembrane region" description="Helical" evidence="9">
    <location>
        <begin position="87"/>
        <end position="106"/>
    </location>
</feature>
<keyword evidence="13" id="KW-1185">Reference proteome</keyword>
<proteinExistence type="predicted"/>
<evidence type="ECO:0000256" key="2">
    <source>
        <dbReference type="ARBA" id="ARBA00022630"/>
    </source>
</evidence>
<keyword evidence="9" id="KW-0812">Transmembrane</keyword>
<protein>
    <submittedName>
        <fullName evidence="12">Electron transfer protein FdxB</fullName>
    </submittedName>
</protein>
<dbReference type="InterPro" id="IPR012675">
    <property type="entry name" value="Beta-grasp_dom_sf"/>
</dbReference>
<dbReference type="GO" id="GO:0050660">
    <property type="term" value="F:flavin adenine dinucleotide binding"/>
    <property type="evidence" value="ECO:0007669"/>
    <property type="project" value="TreeGrafter"/>
</dbReference>
<dbReference type="SUPFAM" id="SSF52343">
    <property type="entry name" value="Ferredoxin reductase-like, C-terminal NADP-linked domain"/>
    <property type="match status" value="1"/>
</dbReference>
<dbReference type="Pfam" id="PF00175">
    <property type="entry name" value="NAD_binding_1"/>
    <property type="match status" value="1"/>
</dbReference>
<dbReference type="EMBL" id="AP019307">
    <property type="protein sequence ID" value="BBH16606.1"/>
    <property type="molecule type" value="Genomic_DNA"/>
</dbReference>
<dbReference type="InterPro" id="IPR001709">
    <property type="entry name" value="Flavoprot_Pyr_Nucl_cyt_Rdtase"/>
</dbReference>
<organism evidence="12 13">
    <name type="scientific">Nocardioides baekrokdamisoli</name>
    <dbReference type="NCBI Taxonomy" id="1804624"/>
    <lineage>
        <taxon>Bacteria</taxon>
        <taxon>Bacillati</taxon>
        <taxon>Actinomycetota</taxon>
        <taxon>Actinomycetes</taxon>
        <taxon>Propionibacteriales</taxon>
        <taxon>Nocardioidaceae</taxon>
        <taxon>Nocardioides</taxon>
    </lineage>
</organism>
<keyword evidence="8" id="KW-0411">Iron-sulfur</keyword>
<dbReference type="InterPro" id="IPR006058">
    <property type="entry name" value="2Fe2S_fd_BS"/>
</dbReference>
<dbReference type="Gene3D" id="2.40.30.10">
    <property type="entry name" value="Translation factors"/>
    <property type="match status" value="1"/>
</dbReference>
<evidence type="ECO:0000256" key="8">
    <source>
        <dbReference type="ARBA" id="ARBA00023014"/>
    </source>
</evidence>
<name>A0A3G9IE32_9ACTN</name>
<keyword evidence="5" id="KW-0274">FAD</keyword>
<keyword evidence="6" id="KW-0560">Oxidoreductase</keyword>
<dbReference type="Pfam" id="PF00111">
    <property type="entry name" value="Fer2"/>
    <property type="match status" value="1"/>
</dbReference>
<evidence type="ECO:0000256" key="6">
    <source>
        <dbReference type="ARBA" id="ARBA00023002"/>
    </source>
</evidence>
<dbReference type="CDD" id="cd00207">
    <property type="entry name" value="fer2"/>
    <property type="match status" value="1"/>
</dbReference>
<feature type="transmembrane region" description="Helical" evidence="9">
    <location>
        <begin position="57"/>
        <end position="75"/>
    </location>
</feature>
<dbReference type="Pfam" id="PF00970">
    <property type="entry name" value="FAD_binding_6"/>
    <property type="match status" value="1"/>
</dbReference>
<evidence type="ECO:0000256" key="7">
    <source>
        <dbReference type="ARBA" id="ARBA00023004"/>
    </source>
</evidence>
<dbReference type="Proteomes" id="UP000271573">
    <property type="component" value="Chromosome"/>
</dbReference>
<feature type="domain" description="FAD-binding FR-type" evidence="11">
    <location>
        <begin position="324"/>
        <end position="428"/>
    </location>
</feature>
<gene>
    <name evidence="12" type="primary">fdxB</name>
    <name evidence="12" type="ORF">Back2_08930</name>
</gene>
<evidence type="ECO:0000256" key="5">
    <source>
        <dbReference type="ARBA" id="ARBA00022827"/>
    </source>
</evidence>
<dbReference type="RefSeq" id="WP_125567125.1">
    <property type="nucleotide sequence ID" value="NZ_AP019307.1"/>
</dbReference>
<dbReference type="KEGG" id="nbe:Back2_08930"/>
<dbReference type="PROSITE" id="PS00197">
    <property type="entry name" value="2FE2S_FER_1"/>
    <property type="match status" value="1"/>
</dbReference>
<keyword evidence="7" id="KW-0408">Iron</keyword>
<dbReference type="InterPro" id="IPR001041">
    <property type="entry name" value="2Fe-2S_ferredoxin-type"/>
</dbReference>
<dbReference type="InterPro" id="IPR050415">
    <property type="entry name" value="MRET"/>
</dbReference>
<dbReference type="InterPro" id="IPR005804">
    <property type="entry name" value="FA_desaturase_dom"/>
</dbReference>
<dbReference type="CDD" id="cd06214">
    <property type="entry name" value="PA_degradation_oxidoreductase_like"/>
    <property type="match status" value="1"/>
</dbReference>
<dbReference type="GO" id="GO:0016491">
    <property type="term" value="F:oxidoreductase activity"/>
    <property type="evidence" value="ECO:0007669"/>
    <property type="project" value="UniProtKB-KW"/>
</dbReference>
<keyword evidence="2" id="KW-0285">Flavoprotein</keyword>
<dbReference type="PANTHER" id="PTHR47354:SF8">
    <property type="entry name" value="1,2-PHENYLACETYL-COA EPOXIDASE, SUBUNIT E"/>
    <property type="match status" value="1"/>
</dbReference>
<dbReference type="Gene3D" id="3.10.20.30">
    <property type="match status" value="1"/>
</dbReference>
<keyword evidence="9" id="KW-1133">Transmembrane helix</keyword>
<accession>A0A3G9IE32</accession>
<dbReference type="InterPro" id="IPR017927">
    <property type="entry name" value="FAD-bd_FR_type"/>
</dbReference>
<evidence type="ECO:0000313" key="13">
    <source>
        <dbReference type="Proteomes" id="UP000271573"/>
    </source>
</evidence>
<dbReference type="InterPro" id="IPR017938">
    <property type="entry name" value="Riboflavin_synthase-like_b-brl"/>
</dbReference>
<dbReference type="GO" id="GO:0046872">
    <property type="term" value="F:metal ion binding"/>
    <property type="evidence" value="ECO:0007669"/>
    <property type="project" value="UniProtKB-KW"/>
</dbReference>
<reference evidence="12 13" key="1">
    <citation type="submission" date="2018-11" db="EMBL/GenBank/DDBJ databases">
        <title>Complete genome sequence of Nocardioides baekrokdamisoli strain KCTC 39748.</title>
        <authorList>
            <person name="Kang S.W."/>
            <person name="Lee K.C."/>
            <person name="Kim K.K."/>
            <person name="Kim J.S."/>
            <person name="Kim D.S."/>
            <person name="Ko S.H."/>
            <person name="Yang S.H."/>
            <person name="Shin Y.K."/>
            <person name="Lee J.S."/>
        </authorList>
    </citation>
    <scope>NUCLEOTIDE SEQUENCE [LARGE SCALE GENOMIC DNA]</scope>
    <source>
        <strain evidence="12 13">KCTC 39748</strain>
    </source>
</reference>
<dbReference type="GO" id="GO:0006629">
    <property type="term" value="P:lipid metabolic process"/>
    <property type="evidence" value="ECO:0007669"/>
    <property type="project" value="InterPro"/>
</dbReference>
<evidence type="ECO:0000256" key="3">
    <source>
        <dbReference type="ARBA" id="ARBA00022714"/>
    </source>
</evidence>
<dbReference type="AlphaFoldDB" id="A0A3G9IE32"/>
<evidence type="ECO:0000313" key="12">
    <source>
        <dbReference type="EMBL" id="BBH16606.1"/>
    </source>
</evidence>
<dbReference type="InterPro" id="IPR008333">
    <property type="entry name" value="Cbr1-like_FAD-bd_dom"/>
</dbReference>
<dbReference type="PROSITE" id="PS51384">
    <property type="entry name" value="FAD_FR"/>
    <property type="match status" value="1"/>
</dbReference>
<dbReference type="PANTHER" id="PTHR47354">
    <property type="entry name" value="NADH OXIDOREDUCTASE HCR"/>
    <property type="match status" value="1"/>
</dbReference>
<dbReference type="InterPro" id="IPR039261">
    <property type="entry name" value="FNR_nucleotide-bd"/>
</dbReference>
<dbReference type="SUPFAM" id="SSF63380">
    <property type="entry name" value="Riboflavin synthase domain-like"/>
    <property type="match status" value="1"/>
</dbReference>
<evidence type="ECO:0000256" key="4">
    <source>
        <dbReference type="ARBA" id="ARBA00022723"/>
    </source>
</evidence>
<feature type="domain" description="2Fe-2S ferredoxin-type" evidence="10">
    <location>
        <begin position="581"/>
        <end position="670"/>
    </location>
</feature>
<dbReference type="SUPFAM" id="SSF54292">
    <property type="entry name" value="2Fe-2S ferredoxin-like"/>
    <property type="match status" value="1"/>
</dbReference>
<dbReference type="OrthoDB" id="9796486at2"/>
<evidence type="ECO:0000256" key="9">
    <source>
        <dbReference type="SAM" id="Phobius"/>
    </source>
</evidence>
<evidence type="ECO:0000256" key="1">
    <source>
        <dbReference type="ARBA" id="ARBA00001974"/>
    </source>
</evidence>
<keyword evidence="4" id="KW-0479">Metal-binding</keyword>
<dbReference type="InterPro" id="IPR001433">
    <property type="entry name" value="OxRdtase_FAD/NAD-bd"/>
</dbReference>
<dbReference type="Gene3D" id="3.40.50.80">
    <property type="entry name" value="Nucleotide-binding domain of ferredoxin-NADP reductase (FNR) module"/>
    <property type="match status" value="1"/>
</dbReference>
<dbReference type="Pfam" id="PF00487">
    <property type="entry name" value="FA_desaturase"/>
    <property type="match status" value="1"/>
</dbReference>